<dbReference type="AlphaFoldDB" id="A0AA46NYV3"/>
<keyword evidence="1" id="KW-0812">Transmembrane</keyword>
<dbReference type="RefSeq" id="WP_151675582.1">
    <property type="nucleotide sequence ID" value="NZ_BKFK01000002.1"/>
</dbReference>
<keyword evidence="1" id="KW-1133">Transmembrane helix</keyword>
<evidence type="ECO:0000256" key="1">
    <source>
        <dbReference type="SAM" id="Phobius"/>
    </source>
</evidence>
<protein>
    <submittedName>
        <fullName evidence="2">Uncharacterized protein</fullName>
    </submittedName>
</protein>
<gene>
    <name evidence="2" type="ORF">LSO60_07000</name>
</gene>
<dbReference type="Proteomes" id="UP001164064">
    <property type="component" value="Chromosome"/>
</dbReference>
<evidence type="ECO:0000313" key="3">
    <source>
        <dbReference type="Proteomes" id="UP001164064"/>
    </source>
</evidence>
<reference evidence="2" key="1">
    <citation type="journal article" date="2022" name="J Glob Antimicrob Resist">
        <title>Comparative analysis of IMP-4- and OXA-58-containing plasmids of three carbapenemase-producing Acinetobacter ursingii strains in the Netherlands.</title>
        <authorList>
            <person name="Hendrickx A.P.A."/>
            <person name="Schade R.P."/>
            <person name="Landman F."/>
            <person name="Bosch T."/>
            <person name="Schouls L.M."/>
            <person name="van Dijk K."/>
        </authorList>
    </citation>
    <scope>NUCLEOTIDE SEQUENCE</scope>
    <source>
        <strain evidence="2">RIVM_C010559</strain>
    </source>
</reference>
<dbReference type="EMBL" id="CP089051">
    <property type="protein sequence ID" value="UYF72993.1"/>
    <property type="molecule type" value="Genomic_DNA"/>
</dbReference>
<name>A0AA46NYV3_9GAMM</name>
<evidence type="ECO:0000313" key="2">
    <source>
        <dbReference type="EMBL" id="UYF72993.1"/>
    </source>
</evidence>
<proteinExistence type="predicted"/>
<accession>A0AA46NYV3</accession>
<feature type="transmembrane region" description="Helical" evidence="1">
    <location>
        <begin position="21"/>
        <end position="38"/>
    </location>
</feature>
<organism evidence="2 3">
    <name type="scientific">Acinetobacter ursingii</name>
    <dbReference type="NCBI Taxonomy" id="108980"/>
    <lineage>
        <taxon>Bacteria</taxon>
        <taxon>Pseudomonadati</taxon>
        <taxon>Pseudomonadota</taxon>
        <taxon>Gammaproteobacteria</taxon>
        <taxon>Moraxellales</taxon>
        <taxon>Moraxellaceae</taxon>
        <taxon>Acinetobacter</taxon>
    </lineage>
</organism>
<sequence length="151" mass="16856">MEQNTLKHNTAYIVPSRLKRWALGSALIFGLTGAYALVSEKPTQVATYPITKPSEYGVSAIKVDNDKNSGEAVIKLDGFYIYTSFDFTAREENYGVIGSEHEVIEINNLAIDRITSINGHEYNDFTDRNDHRNINTLIATYIEKNHLAGGV</sequence>
<keyword evidence="1" id="KW-0472">Membrane</keyword>